<dbReference type="EMBL" id="FNKP01000001">
    <property type="protein sequence ID" value="SDQ22798.1"/>
    <property type="molecule type" value="Genomic_DNA"/>
</dbReference>
<dbReference type="RefSeq" id="WP_074762769.1">
    <property type="nucleotide sequence ID" value="NZ_FNKP01000001.1"/>
</dbReference>
<keyword evidence="2" id="KW-1185">Reference proteome</keyword>
<evidence type="ECO:0000313" key="1">
    <source>
        <dbReference type="EMBL" id="SDQ22798.1"/>
    </source>
</evidence>
<evidence type="ECO:0000313" key="2">
    <source>
        <dbReference type="Proteomes" id="UP000183487"/>
    </source>
</evidence>
<accession>A0A1H0Z5Z9</accession>
<protein>
    <submittedName>
        <fullName evidence="1">Uncharacterized protein</fullName>
    </submittedName>
</protein>
<sequence length="141" mass="15718">MDSISYASPGHIGLKVDVAVAKDVERVMKAVSGDDDFEGLRTVFRECHSFLVDNGLATLSSSEFNKGYALYEELTASLRQFAVELLERTGHGADIKKMVSDDFALPLVKTLLAYVRRIMRLRRYLDDGLITKFGGKPIEKT</sequence>
<dbReference type="AlphaFoldDB" id="A0A1H0Z5Z9"/>
<dbReference type="Proteomes" id="UP000183487">
    <property type="component" value="Unassembled WGS sequence"/>
</dbReference>
<gene>
    <name evidence="1" type="ORF">SAMN05443245_0468</name>
</gene>
<organism evidence="1 2">
    <name type="scientific">Paraburkholderia fungorum</name>
    <dbReference type="NCBI Taxonomy" id="134537"/>
    <lineage>
        <taxon>Bacteria</taxon>
        <taxon>Pseudomonadati</taxon>
        <taxon>Pseudomonadota</taxon>
        <taxon>Betaproteobacteria</taxon>
        <taxon>Burkholderiales</taxon>
        <taxon>Burkholderiaceae</taxon>
        <taxon>Paraburkholderia</taxon>
    </lineage>
</organism>
<reference evidence="2" key="1">
    <citation type="submission" date="2016-10" db="EMBL/GenBank/DDBJ databases">
        <authorList>
            <person name="Varghese N."/>
            <person name="Submissions S."/>
        </authorList>
    </citation>
    <scope>NUCLEOTIDE SEQUENCE [LARGE SCALE GENOMIC DNA]</scope>
    <source>
        <strain evidence="2">GAS106B</strain>
    </source>
</reference>
<name>A0A1H0Z5Z9_9BURK</name>
<proteinExistence type="predicted"/>